<dbReference type="EnsemblMetazoa" id="Aqu2.1.10099_001">
    <property type="protein sequence ID" value="Aqu2.1.10099_001"/>
    <property type="gene ID" value="Aqu2.1.10099"/>
</dbReference>
<proteinExistence type="predicted"/>
<dbReference type="OrthoDB" id="5971203at2759"/>
<evidence type="ECO:0000313" key="1">
    <source>
        <dbReference type="EnsemblMetazoa" id="Aqu2.1.10099_001"/>
    </source>
</evidence>
<accession>A0A1X7T6S8</accession>
<sequence length="106" mass="11875">ETSVYTGPCNTGTTATTLSYVGNDYYCESGATSSTFVMNEFFPNDILWDGQQCDFRESPCCSNSTIPWFIKTLPQSVTDDIELRMCSNEGYPDEATPIDIIEIYIH</sequence>
<dbReference type="AlphaFoldDB" id="A0A1X7T6S8"/>
<name>A0A1X7T6S8_AMPQE</name>
<organism evidence="1">
    <name type="scientific">Amphimedon queenslandica</name>
    <name type="common">Sponge</name>
    <dbReference type="NCBI Taxonomy" id="400682"/>
    <lineage>
        <taxon>Eukaryota</taxon>
        <taxon>Metazoa</taxon>
        <taxon>Porifera</taxon>
        <taxon>Demospongiae</taxon>
        <taxon>Heteroscleromorpha</taxon>
        <taxon>Haplosclerida</taxon>
        <taxon>Niphatidae</taxon>
        <taxon>Amphimedon</taxon>
    </lineage>
</organism>
<dbReference type="InParanoid" id="A0A1X7T6S8"/>
<reference evidence="1" key="1">
    <citation type="submission" date="2017-05" db="UniProtKB">
        <authorList>
            <consortium name="EnsemblMetazoa"/>
        </authorList>
    </citation>
    <scope>IDENTIFICATION</scope>
</reference>
<protein>
    <submittedName>
        <fullName evidence="1">Uncharacterized protein</fullName>
    </submittedName>
</protein>